<sequence>MDIDPRTNVVVFQLRKGQEKHLVGRVPTLAEDGVRQAWDAVGQEHQARARHVVGLHTEWEPTPADAAFIAATFPGITATHHFVRPGPEGWDDALAAARIILQAELRPVLWSESSSLAGQLVDIPHWPVASGRLHLALAVVTPSGTYHVTHEQLGDASFDSLMADVCRNLVGDLAIDSRHDGVLVVDGRLVAAVACLPGFYQRVSEHLGAERLVVGVLSADLVHVAAADGEAADVVARAVRDAETPPAEVVPCLLSILGDRIEVVGS</sequence>
<organism evidence="1 2">
    <name type="scientific">Actinophytocola algeriensis</name>
    <dbReference type="NCBI Taxonomy" id="1768010"/>
    <lineage>
        <taxon>Bacteria</taxon>
        <taxon>Bacillati</taxon>
        <taxon>Actinomycetota</taxon>
        <taxon>Actinomycetes</taxon>
        <taxon>Pseudonocardiales</taxon>
        <taxon>Pseudonocardiaceae</taxon>
    </lineage>
</organism>
<proteinExistence type="predicted"/>
<name>A0A7W7QA88_9PSEU</name>
<gene>
    <name evidence="1" type="ORF">FHR82_006193</name>
</gene>
<evidence type="ECO:0000313" key="1">
    <source>
        <dbReference type="EMBL" id="MBB4909935.1"/>
    </source>
</evidence>
<dbReference type="RefSeq" id="WP_184813979.1">
    <property type="nucleotide sequence ID" value="NZ_JACHJQ010000006.1"/>
</dbReference>
<evidence type="ECO:0000313" key="2">
    <source>
        <dbReference type="Proteomes" id="UP000520767"/>
    </source>
</evidence>
<accession>A0A7W7QA88</accession>
<dbReference type="Proteomes" id="UP000520767">
    <property type="component" value="Unassembled WGS sequence"/>
</dbReference>
<reference evidence="1 2" key="1">
    <citation type="submission" date="2020-08" db="EMBL/GenBank/DDBJ databases">
        <title>Genomic Encyclopedia of Type Strains, Phase III (KMG-III): the genomes of soil and plant-associated and newly described type strains.</title>
        <authorList>
            <person name="Whitman W."/>
        </authorList>
    </citation>
    <scope>NUCLEOTIDE SEQUENCE [LARGE SCALE GENOMIC DNA]</scope>
    <source>
        <strain evidence="1 2">CECT 8960</strain>
    </source>
</reference>
<dbReference type="EMBL" id="JACHJQ010000006">
    <property type="protein sequence ID" value="MBB4909935.1"/>
    <property type="molecule type" value="Genomic_DNA"/>
</dbReference>
<comment type="caution">
    <text evidence="1">The sequence shown here is derived from an EMBL/GenBank/DDBJ whole genome shotgun (WGS) entry which is preliminary data.</text>
</comment>
<protein>
    <submittedName>
        <fullName evidence="1">Uncharacterized protein</fullName>
    </submittedName>
</protein>
<keyword evidence="2" id="KW-1185">Reference proteome</keyword>
<dbReference type="AlphaFoldDB" id="A0A7W7QA88"/>